<dbReference type="Proteomes" id="UP000332515">
    <property type="component" value="Unassembled WGS sequence"/>
</dbReference>
<feature type="transmembrane region" description="Helical" evidence="5">
    <location>
        <begin position="160"/>
        <end position="179"/>
    </location>
</feature>
<dbReference type="InterPro" id="IPR000620">
    <property type="entry name" value="EamA_dom"/>
</dbReference>
<evidence type="ECO:0000256" key="2">
    <source>
        <dbReference type="ARBA" id="ARBA00022692"/>
    </source>
</evidence>
<comment type="caution">
    <text evidence="7">The sequence shown here is derived from an EMBL/GenBank/DDBJ whole genome shotgun (WGS) entry which is preliminary data.</text>
</comment>
<evidence type="ECO:0000256" key="5">
    <source>
        <dbReference type="SAM" id="Phobius"/>
    </source>
</evidence>
<dbReference type="PANTHER" id="PTHR32322">
    <property type="entry name" value="INNER MEMBRANE TRANSPORTER"/>
    <property type="match status" value="1"/>
</dbReference>
<evidence type="ECO:0000256" key="3">
    <source>
        <dbReference type="ARBA" id="ARBA00022989"/>
    </source>
</evidence>
<name>A0A6A7Y2K7_9HYPH</name>
<evidence type="ECO:0000313" key="7">
    <source>
        <dbReference type="EMBL" id="MQT13283.1"/>
    </source>
</evidence>
<feature type="transmembrane region" description="Helical" evidence="5">
    <location>
        <begin position="135"/>
        <end position="154"/>
    </location>
</feature>
<proteinExistence type="predicted"/>
<dbReference type="SUPFAM" id="SSF103481">
    <property type="entry name" value="Multidrug resistance efflux transporter EmrE"/>
    <property type="match status" value="2"/>
</dbReference>
<comment type="subcellular location">
    <subcellularLocation>
        <location evidence="1">Membrane</location>
        <topology evidence="1">Multi-pass membrane protein</topology>
    </subcellularLocation>
</comment>
<keyword evidence="4 5" id="KW-0472">Membrane</keyword>
<evidence type="ECO:0000313" key="8">
    <source>
        <dbReference type="Proteomes" id="UP000332515"/>
    </source>
</evidence>
<keyword evidence="3 5" id="KW-1133">Transmembrane helix</keyword>
<feature type="domain" description="EamA" evidence="6">
    <location>
        <begin position="18"/>
        <end position="148"/>
    </location>
</feature>
<gene>
    <name evidence="7" type="ORF">F0357_11645</name>
</gene>
<evidence type="ECO:0000259" key="6">
    <source>
        <dbReference type="Pfam" id="PF00892"/>
    </source>
</evidence>
<dbReference type="AlphaFoldDB" id="A0A6A7Y2K7"/>
<feature type="transmembrane region" description="Helical" evidence="5">
    <location>
        <begin position="75"/>
        <end position="96"/>
    </location>
</feature>
<feature type="transmembrane region" description="Helical" evidence="5">
    <location>
        <begin position="282"/>
        <end position="299"/>
    </location>
</feature>
<feature type="transmembrane region" description="Helical" evidence="5">
    <location>
        <begin position="102"/>
        <end position="123"/>
    </location>
</feature>
<dbReference type="EMBL" id="VWNA01000001">
    <property type="protein sequence ID" value="MQT13283.1"/>
    <property type="molecule type" value="Genomic_DNA"/>
</dbReference>
<keyword evidence="2 5" id="KW-0812">Transmembrane</keyword>
<evidence type="ECO:0000256" key="4">
    <source>
        <dbReference type="ARBA" id="ARBA00023136"/>
    </source>
</evidence>
<dbReference type="PANTHER" id="PTHR32322:SF9">
    <property type="entry name" value="AMINO-ACID METABOLITE EFFLUX PUMP-RELATED"/>
    <property type="match status" value="1"/>
</dbReference>
<feature type="transmembrane region" description="Helical" evidence="5">
    <location>
        <begin position="224"/>
        <end position="244"/>
    </location>
</feature>
<dbReference type="Gene3D" id="1.10.3730.20">
    <property type="match status" value="1"/>
</dbReference>
<reference evidence="7 8" key="1">
    <citation type="submission" date="2019-09" db="EMBL/GenBank/DDBJ databases">
        <title>Segnochrobactrum spirostomi gen. nov., sp. nov., isolated from the ciliate Spirostomum cf. yagiui and description of a novel family, Segnochrobactraceae fam. nov. within the order Rhizobiales of the class Alphaproteobacteria.</title>
        <authorList>
            <person name="Akter S."/>
            <person name="Shazib S.U.A."/>
            <person name="Shin M.K."/>
        </authorList>
    </citation>
    <scope>NUCLEOTIDE SEQUENCE [LARGE SCALE GENOMIC DNA]</scope>
    <source>
        <strain evidence="7 8">Sp-1</strain>
    </source>
</reference>
<dbReference type="RefSeq" id="WP_153481484.1">
    <property type="nucleotide sequence ID" value="NZ_VWNA01000001.1"/>
</dbReference>
<accession>A0A6A7Y2K7</accession>
<organism evidence="7 8">
    <name type="scientific">Segnochrobactrum spirostomi</name>
    <dbReference type="NCBI Taxonomy" id="2608987"/>
    <lineage>
        <taxon>Bacteria</taxon>
        <taxon>Pseudomonadati</taxon>
        <taxon>Pseudomonadota</taxon>
        <taxon>Alphaproteobacteria</taxon>
        <taxon>Hyphomicrobiales</taxon>
        <taxon>Segnochrobactraceae</taxon>
        <taxon>Segnochrobactrum</taxon>
    </lineage>
</organism>
<feature type="transmembrane region" description="Helical" evidence="5">
    <location>
        <begin position="191"/>
        <end position="212"/>
    </location>
</feature>
<dbReference type="Pfam" id="PF00892">
    <property type="entry name" value="EamA"/>
    <property type="match status" value="2"/>
</dbReference>
<feature type="transmembrane region" description="Helical" evidence="5">
    <location>
        <begin position="256"/>
        <end position="276"/>
    </location>
</feature>
<feature type="domain" description="EamA" evidence="6">
    <location>
        <begin position="162"/>
        <end position="296"/>
    </location>
</feature>
<dbReference type="InterPro" id="IPR050638">
    <property type="entry name" value="AA-Vitamin_Transporters"/>
</dbReference>
<feature type="transmembrane region" description="Helical" evidence="5">
    <location>
        <begin position="43"/>
        <end position="63"/>
    </location>
</feature>
<sequence>MTASTPGTKSMSAGAWGMLLVLSVLWGGSFFFNGVAVRELPTFTVVVSRVVIAAAILWSVLLLSGQPAPRGRAVWAAFFGMGILNNVIPFSLIVWAQGHIPSGVASILNATTPLFGVVVAHVLTADEKLTPPRLFGVLAGLVGVAVMMGSAALGRIGTDTVADLACLGAALSYAFAGVFGRRFRRMGVAPIAAATGQVTASSLVLMPVMLLVDQPWSEPWPSAAAIGAILGLAALSTALGYILFFRVLAAAGAINIMLVTLLVPVSAILLGVVVLGEAILPRHLAGMALIALGLAAIDGRPWRALRDRFSALRTP</sequence>
<keyword evidence="8" id="KW-1185">Reference proteome</keyword>
<dbReference type="InterPro" id="IPR037185">
    <property type="entry name" value="EmrE-like"/>
</dbReference>
<dbReference type="GO" id="GO:0016020">
    <property type="term" value="C:membrane"/>
    <property type="evidence" value="ECO:0007669"/>
    <property type="project" value="UniProtKB-SubCell"/>
</dbReference>
<feature type="transmembrane region" description="Helical" evidence="5">
    <location>
        <begin position="12"/>
        <end position="31"/>
    </location>
</feature>
<evidence type="ECO:0000256" key="1">
    <source>
        <dbReference type="ARBA" id="ARBA00004141"/>
    </source>
</evidence>
<protein>
    <submittedName>
        <fullName evidence="7">DMT family transporter</fullName>
    </submittedName>
</protein>